<dbReference type="EMBL" id="FO203427">
    <property type="protein sequence ID" value="CCH49741.1"/>
    <property type="molecule type" value="Genomic_DNA"/>
</dbReference>
<evidence type="ECO:0000259" key="6">
    <source>
        <dbReference type="Pfam" id="PF00892"/>
    </source>
</evidence>
<dbReference type="InterPro" id="IPR000620">
    <property type="entry name" value="EamA_dom"/>
</dbReference>
<dbReference type="PANTHER" id="PTHR22911:SF6">
    <property type="entry name" value="SOLUTE CARRIER FAMILY 35 MEMBER G1"/>
    <property type="match status" value="1"/>
</dbReference>
<reference evidence="7 8" key="1">
    <citation type="journal article" date="2013" name="PLoS ONE">
        <title>The first genomic and proteomic characterization of a deep-sea sulfate reducer: insights into the piezophilic lifestyle of Desulfovibrio piezophilus.</title>
        <authorList>
            <person name="Pradel N."/>
            <person name="Ji B."/>
            <person name="Gimenez G."/>
            <person name="Talla E."/>
            <person name="Lenoble P."/>
            <person name="Garel M."/>
            <person name="Tamburini C."/>
            <person name="Fourquet P."/>
            <person name="Lebrun R."/>
            <person name="Bertin P."/>
            <person name="Denis Y."/>
            <person name="Pophillat M."/>
            <person name="Barbe V."/>
            <person name="Ollivier B."/>
            <person name="Dolla A."/>
        </authorList>
    </citation>
    <scope>NUCLEOTIDE SEQUENCE [LARGE SCALE GENOMIC DNA]</scope>
    <source>
        <strain evidence="8">DSM 10523 / SB164P1</strain>
    </source>
</reference>
<evidence type="ECO:0000313" key="8">
    <source>
        <dbReference type="Proteomes" id="UP000011724"/>
    </source>
</evidence>
<gene>
    <name evidence="7" type="ordered locus">BN4_12506</name>
</gene>
<feature type="transmembrane region" description="Helical" evidence="5">
    <location>
        <begin position="46"/>
        <end position="69"/>
    </location>
</feature>
<feature type="transmembrane region" description="Helical" evidence="5">
    <location>
        <begin position="203"/>
        <end position="220"/>
    </location>
</feature>
<keyword evidence="8" id="KW-1185">Reference proteome</keyword>
<keyword evidence="4 5" id="KW-0472">Membrane</keyword>
<dbReference type="GO" id="GO:0016020">
    <property type="term" value="C:membrane"/>
    <property type="evidence" value="ECO:0007669"/>
    <property type="project" value="UniProtKB-SubCell"/>
</dbReference>
<accession>M1WKK1</accession>
<dbReference type="HOGENOM" id="CLU_032828_4_1_7"/>
<keyword evidence="2 5" id="KW-0812">Transmembrane</keyword>
<dbReference type="PATRIC" id="fig|879567.3.peg.2684"/>
<feature type="transmembrane region" description="Helical" evidence="5">
    <location>
        <begin position="315"/>
        <end position="332"/>
    </location>
</feature>
<evidence type="ECO:0000256" key="5">
    <source>
        <dbReference type="SAM" id="Phobius"/>
    </source>
</evidence>
<proteinExistence type="predicted"/>
<feature type="domain" description="EamA" evidence="6">
    <location>
        <begin position="204"/>
        <end position="331"/>
    </location>
</feature>
<dbReference type="AlphaFoldDB" id="M1WKK1"/>
<name>M1WKK1_PSEP2</name>
<feature type="transmembrane region" description="Helical" evidence="5">
    <location>
        <begin position="89"/>
        <end position="105"/>
    </location>
</feature>
<dbReference type="eggNOG" id="COG0697">
    <property type="taxonomic scope" value="Bacteria"/>
</dbReference>
<reference evidence="8" key="2">
    <citation type="journal article" date="2013" name="Stand. Genomic Sci.">
        <title>Complete genome sequence of Desulfocapsa sulfexigens, a marine deltaproteobacterium specialized in disproportionating inorganic sulfur compounds.</title>
        <authorList>
            <person name="Finster K.W."/>
            <person name="Kjeldsen K.U."/>
            <person name="Kube M."/>
            <person name="Reinhardt R."/>
            <person name="Mussmann M."/>
            <person name="Amann R."/>
            <person name="Schreiber L."/>
        </authorList>
    </citation>
    <scope>NUCLEOTIDE SEQUENCE [LARGE SCALE GENOMIC DNA]</scope>
    <source>
        <strain evidence="8">DSM 10523 / SB164P1</strain>
    </source>
</reference>
<evidence type="ECO:0000256" key="2">
    <source>
        <dbReference type="ARBA" id="ARBA00022692"/>
    </source>
</evidence>
<dbReference type="STRING" id="1322246.BN4_12506"/>
<keyword evidence="3 5" id="KW-1133">Transmembrane helix</keyword>
<dbReference type="Proteomes" id="UP000011724">
    <property type="component" value="Chromosome"/>
</dbReference>
<comment type="subcellular location">
    <subcellularLocation>
        <location evidence="1">Membrane</location>
        <topology evidence="1">Multi-pass membrane protein</topology>
    </subcellularLocation>
</comment>
<evidence type="ECO:0000256" key="3">
    <source>
        <dbReference type="ARBA" id="ARBA00022989"/>
    </source>
</evidence>
<feature type="transmembrane region" description="Helical" evidence="5">
    <location>
        <begin position="232"/>
        <end position="249"/>
    </location>
</feature>
<organism evidence="7 8">
    <name type="scientific">Pseudodesulfovibrio piezophilus (strain DSM 21447 / JCM 15486 / C1TLV30)</name>
    <name type="common">Desulfovibrio piezophilus</name>
    <dbReference type="NCBI Taxonomy" id="1322246"/>
    <lineage>
        <taxon>Bacteria</taxon>
        <taxon>Pseudomonadati</taxon>
        <taxon>Thermodesulfobacteriota</taxon>
        <taxon>Desulfovibrionia</taxon>
        <taxon>Desulfovibrionales</taxon>
        <taxon>Desulfovibrionaceae</taxon>
    </lineage>
</organism>
<evidence type="ECO:0000256" key="4">
    <source>
        <dbReference type="ARBA" id="ARBA00023136"/>
    </source>
</evidence>
<dbReference type="Pfam" id="PF00892">
    <property type="entry name" value="EamA"/>
    <property type="match status" value="2"/>
</dbReference>
<dbReference type="KEGG" id="dpi:BN4_12506"/>
<feature type="transmembrane region" description="Helical" evidence="5">
    <location>
        <begin position="171"/>
        <end position="191"/>
    </location>
</feature>
<dbReference type="PANTHER" id="PTHR22911">
    <property type="entry name" value="ACYL-MALONYL CONDENSING ENZYME-RELATED"/>
    <property type="match status" value="1"/>
</dbReference>
<feature type="transmembrane region" description="Helical" evidence="5">
    <location>
        <begin position="290"/>
        <end position="309"/>
    </location>
</feature>
<evidence type="ECO:0000313" key="7">
    <source>
        <dbReference type="EMBL" id="CCH49741.1"/>
    </source>
</evidence>
<sequence>MGSVLYMGEKNVNKRVLFLLDTPLISVQGRFVCPAENVLVSRKNRAYMFCMSCFLSSGMRSMLLGTFLFSIGSLCIKLAGVRLPTSEILFVRGVIGIGFCWMVVRRAGVGMLGARRFLLATRGVVGFLALFAEFYAIVHLPLADAIVILFTHPVAVALLAWIFLGERLGLMSLFAMAGSMLGVIVVCRPDFLFGMSEANLDTVGVWVALAGVGLISLAILTVRSLAKTEHPAVVMVYPPLIITMVSPFLSHDWVFPTGLEFIMMLGVAFFMNAGQYFMTKGYALESAARISAVTCLEIVFAAFWGASFLGEIPDVWTFVGGFLIVMGTLILGHDQGSVSSRSLPPVKGHSG</sequence>
<evidence type="ECO:0000256" key="1">
    <source>
        <dbReference type="ARBA" id="ARBA00004141"/>
    </source>
</evidence>
<feature type="domain" description="EamA" evidence="6">
    <location>
        <begin position="58"/>
        <end position="186"/>
    </location>
</feature>
<feature type="transmembrane region" description="Helical" evidence="5">
    <location>
        <begin position="117"/>
        <end position="137"/>
    </location>
</feature>
<feature type="transmembrane region" description="Helical" evidence="5">
    <location>
        <begin position="143"/>
        <end position="164"/>
    </location>
</feature>
<dbReference type="InterPro" id="IPR037185">
    <property type="entry name" value="EmrE-like"/>
</dbReference>
<dbReference type="SUPFAM" id="SSF103481">
    <property type="entry name" value="Multidrug resistance efflux transporter EmrE"/>
    <property type="match status" value="2"/>
</dbReference>
<feature type="transmembrane region" description="Helical" evidence="5">
    <location>
        <begin position="261"/>
        <end position="278"/>
    </location>
</feature>
<dbReference type="BioCyc" id="DPIE1322246:BN4_RS12575-MONOMER"/>
<protein>
    <recommendedName>
        <fullName evidence="6">EamA domain-containing protein</fullName>
    </recommendedName>
</protein>